<evidence type="ECO:0000313" key="2">
    <source>
        <dbReference type="Proteomes" id="UP000036202"/>
    </source>
</evidence>
<dbReference type="Pfam" id="PF00561">
    <property type="entry name" value="Abhydrolase_1"/>
    <property type="match status" value="1"/>
</dbReference>
<dbReference type="GeneID" id="93700913"/>
<keyword evidence="2" id="KW-1185">Reference proteome</keyword>
<dbReference type="PANTHER" id="PTHR43433">
    <property type="entry name" value="HYDROLASE, ALPHA/BETA FOLD FAMILY PROTEIN"/>
    <property type="match status" value="1"/>
</dbReference>
<protein>
    <submittedName>
        <fullName evidence="1">Hydrolase</fullName>
    </submittedName>
</protein>
<dbReference type="InterPro" id="IPR000073">
    <property type="entry name" value="AB_hydrolase_1"/>
</dbReference>
<dbReference type="GO" id="GO:0016787">
    <property type="term" value="F:hydrolase activity"/>
    <property type="evidence" value="ECO:0007669"/>
    <property type="project" value="UniProtKB-KW"/>
</dbReference>
<dbReference type="AlphaFoldDB" id="A0A1X7DYU4"/>
<reference evidence="1 2" key="1">
    <citation type="journal article" date="2015" name="PLoS ONE">
        <title>Genome Sequence of Bacillus endophyticus and Analysis of Its Companion Mechanism in the Ketogulonigenium vulgare-Bacillus Strain Consortium.</title>
        <authorList>
            <person name="Jia N."/>
            <person name="Du J."/>
            <person name="Ding M.Z."/>
            <person name="Gao F."/>
            <person name="Yuan Y.J."/>
        </authorList>
    </citation>
    <scope>NUCLEOTIDE SEQUENCE [LARGE SCALE GENOMIC DNA]</scope>
    <source>
        <strain evidence="1 2">Hbe603</strain>
    </source>
</reference>
<gene>
    <name evidence="1" type="ORF">BEH_08830</name>
</gene>
<sequence length="285" mass="32246">MERKVHTLVIEDKTIEYSKVGEGIPILMFHGGHSNCYEELGYAELVKQGFSLITPSRPGYGRTSKEIADSLFTTSTFYVKLLDHLHIDKIHILAVSAGGPSGISFAAHFPDRTLSLTLQSAVTKEWLTKKDKEYKAAQIIFHPSFEKFTWKVIACLNNCFPTFTFKCFIPSFSKLSPKDVMLQIDKESIESVRKMNNHYRSQYGFLIDLAQVNELTSPTLQAIACPTLIMHSKNDNAVPLEHAYFAHSKINQSELCLLDCWSHLIWLGDQSTGVSKKVVSFLHRE</sequence>
<name>A0A1X7DYU4_9BACI</name>
<dbReference type="KEGG" id="beo:BEH_08830"/>
<dbReference type="SUPFAM" id="SSF53474">
    <property type="entry name" value="alpha/beta-Hydrolases"/>
    <property type="match status" value="1"/>
</dbReference>
<dbReference type="Gene3D" id="3.40.50.1820">
    <property type="entry name" value="alpha/beta hydrolase"/>
    <property type="match status" value="1"/>
</dbReference>
<dbReference type="PATRIC" id="fig|135735.6.peg.1824"/>
<dbReference type="InterPro" id="IPR050471">
    <property type="entry name" value="AB_hydrolase"/>
</dbReference>
<dbReference type="Proteomes" id="UP000036202">
    <property type="component" value="Chromosome"/>
</dbReference>
<accession>A0A1X7DYU4</accession>
<proteinExistence type="predicted"/>
<organism evidence="1 2">
    <name type="scientific">Priestia filamentosa</name>
    <dbReference type="NCBI Taxonomy" id="1402861"/>
    <lineage>
        <taxon>Bacteria</taxon>
        <taxon>Bacillati</taxon>
        <taxon>Bacillota</taxon>
        <taxon>Bacilli</taxon>
        <taxon>Bacillales</taxon>
        <taxon>Bacillaceae</taxon>
        <taxon>Priestia</taxon>
    </lineage>
</organism>
<dbReference type="PANTHER" id="PTHR43433:SF5">
    <property type="entry name" value="AB HYDROLASE-1 DOMAIN-CONTAINING PROTEIN"/>
    <property type="match status" value="1"/>
</dbReference>
<accession>A0A0H4KIU8</accession>
<evidence type="ECO:0000313" key="1">
    <source>
        <dbReference type="EMBL" id="AKO92189.1"/>
    </source>
</evidence>
<dbReference type="EMBL" id="CP011974">
    <property type="protein sequence ID" value="AKO92189.1"/>
    <property type="molecule type" value="Genomic_DNA"/>
</dbReference>
<dbReference type="InterPro" id="IPR029058">
    <property type="entry name" value="AB_hydrolase_fold"/>
</dbReference>
<reference evidence="2" key="2">
    <citation type="submission" date="2015-06" db="EMBL/GenBank/DDBJ databases">
        <title>Genome Sequence of Bacillus endophyticus and Analysis of its Companion Mechanism in the Ketogulonigenium vulgare-Bacillus strain Consortium.</title>
        <authorList>
            <person name="Jia N."/>
            <person name="Du J."/>
            <person name="Ding M.-Z."/>
            <person name="Gao F."/>
            <person name="Yuan Y.-J."/>
        </authorList>
    </citation>
    <scope>NUCLEOTIDE SEQUENCE [LARGE SCALE GENOMIC DNA]</scope>
    <source>
        <strain evidence="2">Hbe603</strain>
    </source>
</reference>
<dbReference type="RefSeq" id="WP_046217051.1">
    <property type="nucleotide sequence ID" value="NZ_CP011974.1"/>
</dbReference>
<keyword evidence="1" id="KW-0378">Hydrolase</keyword>